<proteinExistence type="predicted"/>
<dbReference type="EMBL" id="BARS01020869">
    <property type="protein sequence ID" value="GAG12214.1"/>
    <property type="molecule type" value="Genomic_DNA"/>
</dbReference>
<feature type="non-terminal residue" evidence="1">
    <location>
        <position position="1"/>
    </location>
</feature>
<reference evidence="1" key="1">
    <citation type="journal article" date="2014" name="Front. Microbiol.">
        <title>High frequency of phylogenetically diverse reductive dehalogenase-homologous genes in deep subseafloor sedimentary metagenomes.</title>
        <authorList>
            <person name="Kawai M."/>
            <person name="Futagami T."/>
            <person name="Toyoda A."/>
            <person name="Takaki Y."/>
            <person name="Nishi S."/>
            <person name="Hori S."/>
            <person name="Arai W."/>
            <person name="Tsubouchi T."/>
            <person name="Morono Y."/>
            <person name="Uchiyama I."/>
            <person name="Ito T."/>
            <person name="Fujiyama A."/>
            <person name="Inagaki F."/>
            <person name="Takami H."/>
        </authorList>
    </citation>
    <scope>NUCLEOTIDE SEQUENCE</scope>
    <source>
        <strain evidence="1">Expedition CK06-06</strain>
    </source>
</reference>
<gene>
    <name evidence="1" type="ORF">S01H1_33605</name>
</gene>
<name>X0V286_9ZZZZ</name>
<dbReference type="AlphaFoldDB" id="X0V286"/>
<evidence type="ECO:0008006" key="2">
    <source>
        <dbReference type="Google" id="ProtNLM"/>
    </source>
</evidence>
<protein>
    <recommendedName>
        <fullName evidence="2">Aspartate aminotransferase family protein</fullName>
    </recommendedName>
</protein>
<comment type="caution">
    <text evidence="1">The sequence shown here is derived from an EMBL/GenBank/DDBJ whole genome shotgun (WGS) entry which is preliminary data.</text>
</comment>
<evidence type="ECO:0000313" key="1">
    <source>
        <dbReference type="EMBL" id="GAG12214.1"/>
    </source>
</evidence>
<accession>X0V286</accession>
<sequence length="56" mass="5998">RGVLVQLQTRFYISLVHTEAEIDFAVDAFGAALGAAIQRLPAVPSLTSHAALTRFS</sequence>
<organism evidence="1">
    <name type="scientific">marine sediment metagenome</name>
    <dbReference type="NCBI Taxonomy" id="412755"/>
    <lineage>
        <taxon>unclassified sequences</taxon>
        <taxon>metagenomes</taxon>
        <taxon>ecological metagenomes</taxon>
    </lineage>
</organism>